<organism evidence="2">
    <name type="scientific">Lygus hesperus</name>
    <name type="common">Western plant bug</name>
    <dbReference type="NCBI Taxonomy" id="30085"/>
    <lineage>
        <taxon>Eukaryota</taxon>
        <taxon>Metazoa</taxon>
        <taxon>Ecdysozoa</taxon>
        <taxon>Arthropoda</taxon>
        <taxon>Hexapoda</taxon>
        <taxon>Insecta</taxon>
        <taxon>Pterygota</taxon>
        <taxon>Neoptera</taxon>
        <taxon>Paraneoptera</taxon>
        <taxon>Hemiptera</taxon>
        <taxon>Heteroptera</taxon>
        <taxon>Panheteroptera</taxon>
        <taxon>Cimicomorpha</taxon>
        <taxon>Miridae</taxon>
        <taxon>Mirini</taxon>
        <taxon>Lygus</taxon>
    </lineage>
</organism>
<dbReference type="AlphaFoldDB" id="A0A146KPI2"/>
<evidence type="ECO:0000256" key="1">
    <source>
        <dbReference type="SAM" id="MobiDB-lite"/>
    </source>
</evidence>
<feature type="compositionally biased region" description="Pro residues" evidence="1">
    <location>
        <begin position="39"/>
        <end position="53"/>
    </location>
</feature>
<protein>
    <submittedName>
        <fullName evidence="2">Uncharacterized protein</fullName>
    </submittedName>
</protein>
<proteinExistence type="predicted"/>
<sequence>KKPKLDGHSRPTARKSTTQIYIPKVKATARKSTTFIPRPASPSPPTPPPPPEPSTADDRGYTFYGDKPDLEGVENLKAILLFNGSYLRITFDQLEKIFDIYPTVEVIDLKHNRNEL</sequence>
<name>A0A146KPI2_LYGHE</name>
<feature type="region of interest" description="Disordered" evidence="1">
    <location>
        <begin position="1"/>
        <end position="66"/>
    </location>
</feature>
<evidence type="ECO:0000313" key="2">
    <source>
        <dbReference type="EMBL" id="JAP97604.1"/>
    </source>
</evidence>
<feature type="non-terminal residue" evidence="2">
    <location>
        <position position="1"/>
    </location>
</feature>
<dbReference type="EMBL" id="GDHC01021024">
    <property type="protein sequence ID" value="JAP97604.1"/>
    <property type="molecule type" value="Transcribed_RNA"/>
</dbReference>
<reference evidence="2" key="1">
    <citation type="journal article" date="2016" name="Gigascience">
        <title>De novo construction of an expanded transcriptome assembly for the western tarnished plant bug, Lygus hesperus.</title>
        <authorList>
            <person name="Tassone E.E."/>
            <person name="Geib S.M."/>
            <person name="Hall B."/>
            <person name="Fabrick J.A."/>
            <person name="Brent C.S."/>
            <person name="Hull J.J."/>
        </authorList>
    </citation>
    <scope>NUCLEOTIDE SEQUENCE</scope>
</reference>
<feature type="compositionally biased region" description="Basic and acidic residues" evidence="1">
    <location>
        <begin position="56"/>
        <end position="66"/>
    </location>
</feature>
<gene>
    <name evidence="2" type="ORF">g.2469</name>
</gene>
<accession>A0A146KPI2</accession>